<evidence type="ECO:0000256" key="2">
    <source>
        <dbReference type="SAM" id="MobiDB-lite"/>
    </source>
</evidence>
<reference evidence="3" key="1">
    <citation type="submission" date="2015-06" db="UniProtKB">
        <authorList>
            <consortium name="EnsemblPlants"/>
        </authorList>
    </citation>
    <scope>IDENTIFICATION</scope>
</reference>
<evidence type="ECO:0000256" key="1">
    <source>
        <dbReference type="SAM" id="Coils"/>
    </source>
</evidence>
<protein>
    <submittedName>
        <fullName evidence="3">Uncharacterized protein</fullName>
    </submittedName>
</protein>
<dbReference type="Gramene" id="ORGLA10G0148600.1">
    <property type="protein sequence ID" value="ORGLA10G0148600.1"/>
    <property type="gene ID" value="ORGLA10G0148600"/>
</dbReference>
<evidence type="ECO:0000313" key="4">
    <source>
        <dbReference type="Proteomes" id="UP000007306"/>
    </source>
</evidence>
<feature type="region of interest" description="Disordered" evidence="2">
    <location>
        <begin position="1"/>
        <end position="35"/>
    </location>
</feature>
<accession>I1QWA3</accession>
<evidence type="ECO:0000313" key="3">
    <source>
        <dbReference type="EnsemblPlants" id="ORGLA10G0148600.1"/>
    </source>
</evidence>
<dbReference type="HOGENOM" id="CLU_938728_0_0_1"/>
<organism evidence="3 4">
    <name type="scientific">Oryza glaberrima</name>
    <name type="common">African rice</name>
    <dbReference type="NCBI Taxonomy" id="4538"/>
    <lineage>
        <taxon>Eukaryota</taxon>
        <taxon>Viridiplantae</taxon>
        <taxon>Streptophyta</taxon>
        <taxon>Embryophyta</taxon>
        <taxon>Tracheophyta</taxon>
        <taxon>Spermatophyta</taxon>
        <taxon>Magnoliopsida</taxon>
        <taxon>Liliopsida</taxon>
        <taxon>Poales</taxon>
        <taxon>Poaceae</taxon>
        <taxon>BOP clade</taxon>
        <taxon>Oryzoideae</taxon>
        <taxon>Oryzeae</taxon>
        <taxon>Oryzinae</taxon>
        <taxon>Oryza</taxon>
    </lineage>
</organism>
<keyword evidence="4" id="KW-1185">Reference proteome</keyword>
<dbReference type="Proteomes" id="UP000007306">
    <property type="component" value="Chromosome 10"/>
</dbReference>
<proteinExistence type="predicted"/>
<dbReference type="AlphaFoldDB" id="I1QWA3"/>
<feature type="compositionally biased region" description="Basic and acidic residues" evidence="2">
    <location>
        <begin position="9"/>
        <end position="35"/>
    </location>
</feature>
<feature type="region of interest" description="Disordered" evidence="2">
    <location>
        <begin position="81"/>
        <end position="113"/>
    </location>
</feature>
<dbReference type="EnsemblPlants" id="ORGLA10G0148600.1">
    <property type="protein sequence ID" value="ORGLA10G0148600.1"/>
    <property type="gene ID" value="ORGLA10G0148600"/>
</dbReference>
<keyword evidence="1" id="KW-0175">Coiled coil</keyword>
<reference evidence="3 4" key="2">
    <citation type="submission" date="2018-04" db="EMBL/GenBank/DDBJ databases">
        <title>OglaRS2 (Oryza glaberrima Reference Sequence Version 2).</title>
        <authorList>
            <person name="Zhang J."/>
            <person name="Kudrna D."/>
            <person name="Lee S."/>
            <person name="Talag J."/>
            <person name="Rajasekar S."/>
            <person name="Wing R.A."/>
        </authorList>
    </citation>
    <scope>NUCLEOTIDE SEQUENCE [LARGE SCALE GENOMIC DNA]</scope>
    <source>
        <strain evidence="3 4">cv. IRGC 96717</strain>
    </source>
</reference>
<feature type="coiled-coil region" evidence="1">
    <location>
        <begin position="44"/>
        <end position="71"/>
    </location>
</feature>
<name>I1QWA3_ORYGL</name>
<sequence length="297" mass="33485">NVQDIPSDSDIKTSEKRIDSTTHATSHKDRPETESLTRKLIMLIEEQGKEMKEMKQNQQSMHNQIQSLTNIIAAFKEEKTIPTSKNSKPNKPNPPTQTPVIAKSLSGSTRRLRKSTIKSNSDFVYNLGATKKKPKNAQAKNLISNDLTSMAEFKCTAEDEETIKSIMSAPESQLVVHIDDVSISQKTMQILTNPVTESSTSYLDDHSMHTLLVVREKDMKEGTGTRAEGTVFLEKPLITRLLQRDGEHYVSKDIIDRAMAKATANRYLKHDMEDIKYFRRKLAAILGGAQKKDKKIN</sequence>